<sequence length="147" mass="16033">MAWAVTERAAVVQLRSRLPPVPGRSERPSPPVHPVHGLQLQRQMDVAAAVARVQVHHDVDLLVPAATDALGPSEAEVDDLEPQRAADGHVVGRRRRCSGTAWASHKYLRLVAIFGGGYWTDLVLTGFEGVRSLDEFKLSHDIGNAHI</sequence>
<keyword evidence="2" id="KW-1185">Reference proteome</keyword>
<evidence type="ECO:0000313" key="2">
    <source>
        <dbReference type="Proteomes" id="UP000604825"/>
    </source>
</evidence>
<accession>A0A811NSI8</accession>
<dbReference type="AlphaFoldDB" id="A0A811NSI8"/>
<comment type="caution">
    <text evidence="1">The sequence shown here is derived from an EMBL/GenBank/DDBJ whole genome shotgun (WGS) entry which is preliminary data.</text>
</comment>
<organism evidence="1 2">
    <name type="scientific">Miscanthus lutarioriparius</name>
    <dbReference type="NCBI Taxonomy" id="422564"/>
    <lineage>
        <taxon>Eukaryota</taxon>
        <taxon>Viridiplantae</taxon>
        <taxon>Streptophyta</taxon>
        <taxon>Embryophyta</taxon>
        <taxon>Tracheophyta</taxon>
        <taxon>Spermatophyta</taxon>
        <taxon>Magnoliopsida</taxon>
        <taxon>Liliopsida</taxon>
        <taxon>Poales</taxon>
        <taxon>Poaceae</taxon>
        <taxon>PACMAD clade</taxon>
        <taxon>Panicoideae</taxon>
        <taxon>Andropogonodae</taxon>
        <taxon>Andropogoneae</taxon>
        <taxon>Saccharinae</taxon>
        <taxon>Miscanthus</taxon>
    </lineage>
</organism>
<name>A0A811NSI8_9POAL</name>
<protein>
    <submittedName>
        <fullName evidence="1">Uncharacterized protein</fullName>
    </submittedName>
</protein>
<gene>
    <name evidence="1" type="ORF">NCGR_LOCUS20682</name>
</gene>
<reference evidence="1" key="1">
    <citation type="submission" date="2020-10" db="EMBL/GenBank/DDBJ databases">
        <authorList>
            <person name="Han B."/>
            <person name="Lu T."/>
            <person name="Zhao Q."/>
            <person name="Huang X."/>
            <person name="Zhao Y."/>
        </authorList>
    </citation>
    <scope>NUCLEOTIDE SEQUENCE</scope>
</reference>
<proteinExistence type="predicted"/>
<evidence type="ECO:0000313" key="1">
    <source>
        <dbReference type="EMBL" id="CAD6230340.1"/>
    </source>
</evidence>
<dbReference type="EMBL" id="CAJGYO010000005">
    <property type="protein sequence ID" value="CAD6230340.1"/>
    <property type="molecule type" value="Genomic_DNA"/>
</dbReference>
<dbReference type="Proteomes" id="UP000604825">
    <property type="component" value="Unassembled WGS sequence"/>
</dbReference>